<proteinExistence type="inferred from homology"/>
<gene>
    <name evidence="4" type="ORF">M8523_16590</name>
</gene>
<reference evidence="4" key="1">
    <citation type="submission" date="2022-05" db="EMBL/GenBank/DDBJ databases">
        <authorList>
            <person name="Pankratov T."/>
        </authorList>
    </citation>
    <scope>NUCLEOTIDE SEQUENCE</scope>
    <source>
        <strain evidence="4">BP6-180914</strain>
    </source>
</reference>
<dbReference type="RefSeq" id="WP_282586006.1">
    <property type="nucleotide sequence ID" value="NZ_JAMOIM010000010.1"/>
</dbReference>
<dbReference type="SUPFAM" id="SSF52833">
    <property type="entry name" value="Thioredoxin-like"/>
    <property type="match status" value="1"/>
</dbReference>
<dbReference type="PANTHER" id="PTHR44051">
    <property type="entry name" value="GLUTATHIONE S-TRANSFERASE-RELATED"/>
    <property type="match status" value="1"/>
</dbReference>
<protein>
    <submittedName>
        <fullName evidence="4">Glutathione S-transferase family protein</fullName>
    </submittedName>
</protein>
<organism evidence="4 5">
    <name type="scientific">Lichenifustis flavocetrariae</name>
    <dbReference type="NCBI Taxonomy" id="2949735"/>
    <lineage>
        <taxon>Bacteria</taxon>
        <taxon>Pseudomonadati</taxon>
        <taxon>Pseudomonadota</taxon>
        <taxon>Alphaproteobacteria</taxon>
        <taxon>Hyphomicrobiales</taxon>
        <taxon>Lichenihabitantaceae</taxon>
        <taxon>Lichenifustis</taxon>
    </lineage>
</organism>
<dbReference type="Pfam" id="PF02798">
    <property type="entry name" value="GST_N"/>
    <property type="match status" value="1"/>
</dbReference>
<feature type="domain" description="GST N-terminal" evidence="2">
    <location>
        <begin position="2"/>
        <end position="88"/>
    </location>
</feature>
<dbReference type="SFLD" id="SFLDS00019">
    <property type="entry name" value="Glutathione_Transferase_(cytos"/>
    <property type="match status" value="1"/>
</dbReference>
<dbReference type="InterPro" id="IPR036282">
    <property type="entry name" value="Glutathione-S-Trfase_C_sf"/>
</dbReference>
<evidence type="ECO:0000259" key="3">
    <source>
        <dbReference type="PROSITE" id="PS50405"/>
    </source>
</evidence>
<dbReference type="InterPro" id="IPR040079">
    <property type="entry name" value="Glutathione_S-Trfase"/>
</dbReference>
<keyword evidence="5" id="KW-1185">Reference proteome</keyword>
<evidence type="ECO:0000313" key="5">
    <source>
        <dbReference type="Proteomes" id="UP001165667"/>
    </source>
</evidence>
<comment type="similarity">
    <text evidence="1">Belongs to the GST superfamily.</text>
</comment>
<evidence type="ECO:0000256" key="1">
    <source>
        <dbReference type="RuleBase" id="RU003494"/>
    </source>
</evidence>
<dbReference type="Gene3D" id="1.20.1050.10">
    <property type="match status" value="1"/>
</dbReference>
<dbReference type="InterPro" id="IPR004045">
    <property type="entry name" value="Glutathione_S-Trfase_N"/>
</dbReference>
<evidence type="ECO:0000313" key="4">
    <source>
        <dbReference type="EMBL" id="MCW6509638.1"/>
    </source>
</evidence>
<dbReference type="PANTHER" id="PTHR44051:SF2">
    <property type="entry name" value="HYPOTHETICAL GLUTATHIONE S-TRANSFERASE LIKE PROTEIN"/>
    <property type="match status" value="1"/>
</dbReference>
<dbReference type="Proteomes" id="UP001165667">
    <property type="component" value="Unassembled WGS sequence"/>
</dbReference>
<comment type="caution">
    <text evidence="4">The sequence shown here is derived from an EMBL/GenBank/DDBJ whole genome shotgun (WGS) entry which is preliminary data.</text>
</comment>
<dbReference type="InterPro" id="IPR036249">
    <property type="entry name" value="Thioredoxin-like_sf"/>
</dbReference>
<dbReference type="InterPro" id="IPR010987">
    <property type="entry name" value="Glutathione-S-Trfase_C-like"/>
</dbReference>
<dbReference type="EMBL" id="JAMOIM010000010">
    <property type="protein sequence ID" value="MCW6509638.1"/>
    <property type="molecule type" value="Genomic_DNA"/>
</dbReference>
<dbReference type="SUPFAM" id="SSF47616">
    <property type="entry name" value="GST C-terminal domain-like"/>
    <property type="match status" value="1"/>
</dbReference>
<name>A0AA41Z346_9HYPH</name>
<feature type="domain" description="GST C-terminal" evidence="3">
    <location>
        <begin position="93"/>
        <end position="207"/>
    </location>
</feature>
<dbReference type="AlphaFoldDB" id="A0AA41Z346"/>
<dbReference type="PROSITE" id="PS50405">
    <property type="entry name" value="GST_CTER"/>
    <property type="match status" value="1"/>
</dbReference>
<dbReference type="Gene3D" id="3.40.30.10">
    <property type="entry name" value="Glutaredoxin"/>
    <property type="match status" value="1"/>
</dbReference>
<dbReference type="InterPro" id="IPR004046">
    <property type="entry name" value="GST_C"/>
</dbReference>
<dbReference type="Pfam" id="PF00043">
    <property type="entry name" value="GST_C"/>
    <property type="match status" value="1"/>
</dbReference>
<accession>A0AA41Z346</accession>
<evidence type="ECO:0000259" key="2">
    <source>
        <dbReference type="PROSITE" id="PS50404"/>
    </source>
</evidence>
<dbReference type="PROSITE" id="PS50404">
    <property type="entry name" value="GST_NTER"/>
    <property type="match status" value="1"/>
</dbReference>
<sequence length="207" mass="22783">MKTTLELHGAQTGNCFRAAIALEEAGLSYTPRIVDLSIGEHLRGEHLALNPAGKVPVLVEKEEGLEPFILTQSNAIILYAAGKAPGRLLPGSDRDRSICLERFFFFVTDVIAVSHAAFSLRATSAQQGQKILADRALATLETAERYVAHDEFMAGETFSAADIAAFTIARSMEMDLPWPKLPSLRKWFERIEGRPAVKRGLEAFDRV</sequence>
<dbReference type="SFLD" id="SFLDG00358">
    <property type="entry name" value="Main_(cytGST)"/>
    <property type="match status" value="1"/>
</dbReference>